<reference evidence="2 3" key="1">
    <citation type="submission" date="2017-06" db="EMBL/GenBank/DDBJ databases">
        <authorList>
            <consortium name="Pathogen Informatics"/>
        </authorList>
    </citation>
    <scope>NUCLEOTIDE SEQUENCE [LARGE SCALE GENOMIC DNA]</scope>
    <source>
        <strain evidence="2 3">NCTC12230</strain>
    </source>
</reference>
<evidence type="ECO:0000256" key="1">
    <source>
        <dbReference type="SAM" id="Phobius"/>
    </source>
</evidence>
<gene>
    <name evidence="2" type="ORF">SAMEA4504057_00887</name>
</gene>
<evidence type="ECO:0000313" key="2">
    <source>
        <dbReference type="EMBL" id="SNU79388.1"/>
    </source>
</evidence>
<protein>
    <recommendedName>
        <fullName evidence="4">Integral membrane protein</fullName>
    </recommendedName>
</protein>
<dbReference type="AlphaFoldDB" id="A0AB38DQZ3"/>
<sequence>MSDIQQHQNNVYPANQNTAAPVVSLKEWILTLLVLAIPFVNIIMLLVWAFGSSTNPNKANFCKAQIVMMLLGIVLALILIFVVGLTVPTMQQGM</sequence>
<keyword evidence="1" id="KW-1133">Transmembrane helix</keyword>
<evidence type="ECO:0000313" key="3">
    <source>
        <dbReference type="Proteomes" id="UP000215033"/>
    </source>
</evidence>
<dbReference type="EMBL" id="LT906434">
    <property type="protein sequence ID" value="SNU79388.1"/>
    <property type="molecule type" value="Genomic_DNA"/>
</dbReference>
<dbReference type="KEGG" id="nzo:SAMEA4504057_0887"/>
<feature type="transmembrane region" description="Helical" evidence="1">
    <location>
        <begin position="66"/>
        <end position="87"/>
    </location>
</feature>
<name>A0AB38DQZ3_9NEIS</name>
<keyword evidence="1" id="KW-0472">Membrane</keyword>
<evidence type="ECO:0008006" key="4">
    <source>
        <dbReference type="Google" id="ProtNLM"/>
    </source>
</evidence>
<feature type="transmembrane region" description="Helical" evidence="1">
    <location>
        <begin position="28"/>
        <end position="50"/>
    </location>
</feature>
<proteinExistence type="predicted"/>
<keyword evidence="1" id="KW-0812">Transmembrane</keyword>
<dbReference type="Proteomes" id="UP000215033">
    <property type="component" value="Chromosome 1"/>
</dbReference>
<dbReference type="RefSeq" id="WP_085364001.1">
    <property type="nucleotide sequence ID" value="NZ_JAUNKT010000066.1"/>
</dbReference>
<organism evidence="2 3">
    <name type="scientific">Neisseria zoodegmatis</name>
    <dbReference type="NCBI Taxonomy" id="326523"/>
    <lineage>
        <taxon>Bacteria</taxon>
        <taxon>Pseudomonadati</taxon>
        <taxon>Pseudomonadota</taxon>
        <taxon>Betaproteobacteria</taxon>
        <taxon>Neisseriales</taxon>
        <taxon>Neisseriaceae</taxon>
        <taxon>Neisseria</taxon>
    </lineage>
</organism>
<accession>A0AB38DQZ3</accession>